<reference evidence="3 4" key="1">
    <citation type="submission" date="2018-11" db="EMBL/GenBank/DDBJ databases">
        <title>Genome sequencing and assembly of Clostridium tagluense strain A121.</title>
        <authorList>
            <person name="Murakami T."/>
            <person name="Segawa T."/>
            <person name="Shcherbakova V.A."/>
            <person name="Mori H."/>
            <person name="Yoshimura Y."/>
        </authorList>
    </citation>
    <scope>NUCLEOTIDE SEQUENCE [LARGE SCALE GENOMIC DNA]</scope>
    <source>
        <strain evidence="3 4">A121</strain>
    </source>
</reference>
<dbReference type="SUPFAM" id="SSF52788">
    <property type="entry name" value="Phosphotyrosine protein phosphatases I"/>
    <property type="match status" value="1"/>
</dbReference>
<organism evidence="3 4">
    <name type="scientific">Clostridium tagluense</name>
    <dbReference type="NCBI Taxonomy" id="360422"/>
    <lineage>
        <taxon>Bacteria</taxon>
        <taxon>Bacillati</taxon>
        <taxon>Bacillota</taxon>
        <taxon>Clostridia</taxon>
        <taxon>Eubacteriales</taxon>
        <taxon>Clostridiaceae</taxon>
        <taxon>Clostridium</taxon>
    </lineage>
</organism>
<keyword evidence="4" id="KW-1185">Reference proteome</keyword>
<dbReference type="Gene3D" id="3.40.50.2300">
    <property type="match status" value="1"/>
</dbReference>
<dbReference type="PANTHER" id="PTHR43428">
    <property type="entry name" value="ARSENATE REDUCTASE"/>
    <property type="match status" value="1"/>
</dbReference>
<dbReference type="SMART" id="SM00226">
    <property type="entry name" value="LMWPc"/>
    <property type="match status" value="1"/>
</dbReference>
<dbReference type="EMBL" id="BHYK01000014">
    <property type="protein sequence ID" value="GCD11035.1"/>
    <property type="molecule type" value="Genomic_DNA"/>
</dbReference>
<dbReference type="PANTHER" id="PTHR43428:SF1">
    <property type="entry name" value="ARSENATE REDUCTASE"/>
    <property type="match status" value="1"/>
</dbReference>
<dbReference type="OrthoDB" id="9784339at2"/>
<dbReference type="AlphaFoldDB" id="A0A401UNC7"/>
<keyword evidence="1" id="KW-0059">Arsenical resistance</keyword>
<gene>
    <name evidence="3" type="primary">arsC</name>
    <name evidence="3" type="ORF">Ctaglu_26580</name>
</gene>
<proteinExistence type="predicted"/>
<evidence type="ECO:0000259" key="2">
    <source>
        <dbReference type="SMART" id="SM00226"/>
    </source>
</evidence>
<sequence>MKPKVAFICVHNSCRSQMAEALGVMIGSAVFESYSAGTETKPQINQDAVRIIKDLYKIDMNETHTSKLIDDIPQADIVIKMGCNVVCPIMAHRHEEDWGLDDPTGKSDAEFIKTARIIEEKIKDLKKRIGNNEIDLSGEVVW</sequence>
<accession>A0A401UNC7</accession>
<dbReference type="InterPro" id="IPR023485">
    <property type="entry name" value="Ptyr_pPase"/>
</dbReference>
<dbReference type="Proteomes" id="UP000287872">
    <property type="component" value="Unassembled WGS sequence"/>
</dbReference>
<comment type="caution">
    <text evidence="3">The sequence shown here is derived from an EMBL/GenBank/DDBJ whole genome shotgun (WGS) entry which is preliminary data.</text>
</comment>
<protein>
    <submittedName>
        <fullName evidence="3">Arsenate reductase</fullName>
    </submittedName>
</protein>
<evidence type="ECO:0000256" key="1">
    <source>
        <dbReference type="ARBA" id="ARBA00022849"/>
    </source>
</evidence>
<evidence type="ECO:0000313" key="4">
    <source>
        <dbReference type="Proteomes" id="UP000287872"/>
    </source>
</evidence>
<name>A0A401UNC7_9CLOT</name>
<dbReference type="InterPro" id="IPR036196">
    <property type="entry name" value="Ptyr_pPase_sf"/>
</dbReference>
<feature type="domain" description="Phosphotyrosine protein phosphatase I" evidence="2">
    <location>
        <begin position="3"/>
        <end position="128"/>
    </location>
</feature>
<dbReference type="Pfam" id="PF01451">
    <property type="entry name" value="LMWPc"/>
    <property type="match status" value="1"/>
</dbReference>
<dbReference type="RefSeq" id="WP_125002481.1">
    <property type="nucleotide sequence ID" value="NZ_BHYK01000014.1"/>
</dbReference>
<evidence type="ECO:0000313" key="3">
    <source>
        <dbReference type="EMBL" id="GCD11035.1"/>
    </source>
</evidence>
<dbReference type="GO" id="GO:0046685">
    <property type="term" value="P:response to arsenic-containing substance"/>
    <property type="evidence" value="ECO:0007669"/>
    <property type="project" value="UniProtKB-KW"/>
</dbReference>